<evidence type="ECO:0008006" key="3">
    <source>
        <dbReference type="Google" id="ProtNLM"/>
    </source>
</evidence>
<accession>A0A5A7SB00</accession>
<evidence type="ECO:0000313" key="1">
    <source>
        <dbReference type="EMBL" id="KAA0022027.1"/>
    </source>
</evidence>
<name>A0A5A7SB00_9NOCA</name>
<comment type="caution">
    <text evidence="1">The sequence shown here is derived from an EMBL/GenBank/DDBJ whole genome shotgun (WGS) entry which is preliminary data.</text>
</comment>
<dbReference type="OrthoDB" id="3273854at2"/>
<evidence type="ECO:0000313" key="2">
    <source>
        <dbReference type="Proteomes" id="UP000322244"/>
    </source>
</evidence>
<dbReference type="SUPFAM" id="SSF48371">
    <property type="entry name" value="ARM repeat"/>
    <property type="match status" value="1"/>
</dbReference>
<dbReference type="InterPro" id="IPR016024">
    <property type="entry name" value="ARM-type_fold"/>
</dbReference>
<keyword evidence="2" id="KW-1185">Reference proteome</keyword>
<dbReference type="AlphaFoldDB" id="A0A5A7SB00"/>
<dbReference type="EMBL" id="VLNY01000007">
    <property type="protein sequence ID" value="KAA0022027.1"/>
    <property type="molecule type" value="Genomic_DNA"/>
</dbReference>
<dbReference type="Proteomes" id="UP000322244">
    <property type="component" value="Unassembled WGS sequence"/>
</dbReference>
<sequence>MESAATALLSHVERISAPARERELALTAHSAAGTPELDALLSELSSRGRYEVNIAIGMARVAGTAEYLRAMLDSHDQEVLARSIAAWLHLDLEPQAILDRLPRLSYRTRNTLYRSLRHGNRQAAADLLLPEVRKQFGDTEAARVLPACSSEIVATELPTLDYAIGSWTTISRRHTEVFLDHVDVLAKTTLESDWARLWARVAPALRWASLEFPDRVLHLMRQAVVYTPVTQMRAVAAHLARFNPDGVADVVVDPSGHGTGLVGRQLWKALRPLPDDRLASVSRAYPTQYKRAFLASLPPTPRNAVFDAIHSDPNWPADSTQVSVLDVLPPAERITHARKYLARENISESPDIQFALAARLPWKEAGPTLLEATYLHDPESRGFAYPVYITIAAATRKPDVVYEMLGHLARLKSERDSTRREALRSLADISPHLYSLGSLSHLVEIVRGAVGARDCSTQSRREATRLASRLLVWGDQSGQSGHIDAAINCLRALSHSADEIDFDDFDRNLPKDAEQSVFEALATRIAQEGRHEEYNTALSLSEGLGKRAWNIPSLELAVLNACNAHDNDVARRAIALTLANRASRDRNGEAILRRDPSTIAIAEMHAWVSTVRTDLVDKVLESPPSGRFRTTDEPLIPYFADGFRRWTPRQLETYANLVVHTAKNSHAPVAERASSIRQLGKLPGTRRVTTEFLNDPEPEIRDAALTALATTDQPLAALRTLTKYAMSESSPTALESVGRCAESVSPTMLSNELLPLLNSNRVAPTNRALHVLARLRAPDAADAAGWMWHIPNEHPAIRRAAVASCRWLVPDEKAWALYESASTDHDTANVMLGVDPETLAPQLRPQFAKLVAAAAASPNQEIARNGMAALGRWSLWDSADSVEMLIETATNLEQTSLWRVAITSLVAGTSTTSEVAPLLTLADGLLHLQDTEIANRDVPGRQRLGTLCLEVAGSAAQSHPIRKAAAALADRLAQEPLWHWYAIDLYLSTIRWDEPEHAAQSIVRAAALADGTGLVGYPAQVLNARLPAETPATTTERLLPIAQALSDADGVSAGLSAVELIGHGGDTFGWTDDWRTLLQKARAHSDIDVQRAAMDIYTTNE</sequence>
<proteinExistence type="predicted"/>
<organism evidence="1 2">
    <name type="scientific">Antrihabitans cavernicola</name>
    <dbReference type="NCBI Taxonomy" id="2495913"/>
    <lineage>
        <taxon>Bacteria</taxon>
        <taxon>Bacillati</taxon>
        <taxon>Actinomycetota</taxon>
        <taxon>Actinomycetes</taxon>
        <taxon>Mycobacteriales</taxon>
        <taxon>Nocardiaceae</taxon>
        <taxon>Antrihabitans</taxon>
    </lineage>
</organism>
<protein>
    <recommendedName>
        <fullName evidence="3">HEAT repeat domain-containing protein</fullName>
    </recommendedName>
</protein>
<dbReference type="RefSeq" id="WP_149431390.1">
    <property type="nucleotide sequence ID" value="NZ_VLNY01000007.1"/>
</dbReference>
<reference evidence="1 2" key="1">
    <citation type="submission" date="2019-07" db="EMBL/GenBank/DDBJ databases">
        <title>Rhodococcus cavernicolus sp. nov., isolated from a cave.</title>
        <authorList>
            <person name="Lee S.D."/>
        </authorList>
    </citation>
    <scope>NUCLEOTIDE SEQUENCE [LARGE SCALE GENOMIC DNA]</scope>
    <source>
        <strain evidence="1 2">C1-24</strain>
    </source>
</reference>
<gene>
    <name evidence="1" type="ORF">FOY51_16755</name>
</gene>